<dbReference type="AlphaFoldDB" id="A0A8X6KY39"/>
<accession>A0A8X6KY39</accession>
<sequence length="88" mass="9797">MRFSLAHFPLHSFRLNSSLPPSPKRCFHLKKESLETFLSPMILLTSLCVASPGTAQPFAWTSKRHMPAEFQGPGAMTPLPFPMAITVK</sequence>
<comment type="caution">
    <text evidence="1">The sequence shown here is derived from an EMBL/GenBank/DDBJ whole genome shotgun (WGS) entry which is preliminary data.</text>
</comment>
<evidence type="ECO:0000313" key="2">
    <source>
        <dbReference type="Proteomes" id="UP000887116"/>
    </source>
</evidence>
<reference evidence="1" key="1">
    <citation type="submission" date="2020-07" db="EMBL/GenBank/DDBJ databases">
        <title>Multicomponent nature underlies the extraordinary mechanical properties of spider dragline silk.</title>
        <authorList>
            <person name="Kono N."/>
            <person name="Nakamura H."/>
            <person name="Mori M."/>
            <person name="Yoshida Y."/>
            <person name="Ohtoshi R."/>
            <person name="Malay A.D."/>
            <person name="Moran D.A.P."/>
            <person name="Tomita M."/>
            <person name="Numata K."/>
            <person name="Arakawa K."/>
        </authorList>
    </citation>
    <scope>NUCLEOTIDE SEQUENCE</scope>
</reference>
<proteinExistence type="predicted"/>
<evidence type="ECO:0000313" key="1">
    <source>
        <dbReference type="EMBL" id="GFQ88521.1"/>
    </source>
</evidence>
<organism evidence="1 2">
    <name type="scientific">Trichonephila clavata</name>
    <name type="common">Joro spider</name>
    <name type="synonym">Nephila clavata</name>
    <dbReference type="NCBI Taxonomy" id="2740835"/>
    <lineage>
        <taxon>Eukaryota</taxon>
        <taxon>Metazoa</taxon>
        <taxon>Ecdysozoa</taxon>
        <taxon>Arthropoda</taxon>
        <taxon>Chelicerata</taxon>
        <taxon>Arachnida</taxon>
        <taxon>Araneae</taxon>
        <taxon>Araneomorphae</taxon>
        <taxon>Entelegynae</taxon>
        <taxon>Araneoidea</taxon>
        <taxon>Nephilidae</taxon>
        <taxon>Trichonephila</taxon>
    </lineage>
</organism>
<dbReference type="Proteomes" id="UP000887116">
    <property type="component" value="Unassembled WGS sequence"/>
</dbReference>
<dbReference type="EMBL" id="BMAO01033306">
    <property type="protein sequence ID" value="GFQ88521.1"/>
    <property type="molecule type" value="Genomic_DNA"/>
</dbReference>
<gene>
    <name evidence="1" type="ORF">TNCT_117711</name>
</gene>
<keyword evidence="2" id="KW-1185">Reference proteome</keyword>
<name>A0A8X6KY39_TRICU</name>
<protein>
    <submittedName>
        <fullName evidence="1">Uncharacterized protein</fullName>
    </submittedName>
</protein>